<feature type="transmembrane region" description="Helical" evidence="2">
    <location>
        <begin position="809"/>
        <end position="831"/>
    </location>
</feature>
<accession>A0ABP0K632</accession>
<proteinExistence type="predicted"/>
<evidence type="ECO:0000256" key="2">
    <source>
        <dbReference type="SAM" id="Phobius"/>
    </source>
</evidence>
<dbReference type="EMBL" id="CAXAMN010007446">
    <property type="protein sequence ID" value="CAK9021622.1"/>
    <property type="molecule type" value="Genomic_DNA"/>
</dbReference>
<evidence type="ECO:0000256" key="1">
    <source>
        <dbReference type="SAM" id="MobiDB-lite"/>
    </source>
</evidence>
<feature type="region of interest" description="Disordered" evidence="1">
    <location>
        <begin position="170"/>
        <end position="200"/>
    </location>
</feature>
<feature type="region of interest" description="Disordered" evidence="1">
    <location>
        <begin position="326"/>
        <end position="346"/>
    </location>
</feature>
<keyword evidence="2" id="KW-0472">Membrane</keyword>
<reference evidence="3 4" key="1">
    <citation type="submission" date="2024-02" db="EMBL/GenBank/DDBJ databases">
        <authorList>
            <person name="Chen Y."/>
            <person name="Shah S."/>
            <person name="Dougan E. K."/>
            <person name="Thang M."/>
            <person name="Chan C."/>
        </authorList>
    </citation>
    <scope>NUCLEOTIDE SEQUENCE [LARGE SCALE GENOMIC DNA]</scope>
</reference>
<sequence>MTATSSSTTTSATATTSTSTSTTSSQSVTSSSTATASTRTSTTSISVTRSSTLTSTATQTSTSTTTQTFSSTSTSFVTVSSTSTASMTATSSSTTTSTSATTSSSTSTTSSQSMTSSSTATASTRTTTRSATTSTTVTPTTSTSISSLTRTITLTTSSSTATSATFTGTTTSLTGSSTSTDSKSSTTTLTTSSSTTTSVTASTSKTSTTTASTTSSTTSATTLTISSSTATSATFTRTSTTTQTVSSSTATFVTSTTSKTTTNTGTSTSSFTISTTSTSSETSTVSSTTPSSTSTTSISTTSLTSTTTVTTSSSTATSATFTGTTTSLTASSTSTHSKSSTTTWTTSSSTATSATISTSKTSETTTSTTSSFTLSATSTTSKTSTITLTASTLTATTSTSTSSSTSSSSSTTSLTSSSSSSTTTSSTSTMERAWCRKLYGGVCVASEACEAENLEHDQCFIPVPDSNNTCGTRVCPSSSLSSGGSCRSCATLVLEDWNQDVVLSGELRWAAFGETEDQENLLEGYHVFAIDDCGQELMLLDSVPVQSGKTSLLDCCSLGWYYSSIEHHVPRETAGLMISSWQEDMGTVLPFLEDAPSTTTSTTLSVTSSSTGSSTSMTASTLSATSTTTPTTTSTMLQALEAQGCLGLSTDNAELFIENPEAAKEVAQKTIADTTGEDLSHVEVTEMLLGGCDGTGARRLQQVQQVSFSFVIRIPIQPAVADLSSARLQAAVQSMEQASVEQVTQIFNERLQEDTTFQGRVTAEVTSMVVDASSIQPLTTQEVILPHSTRQPLISEDPPKEAAFDRMTVLALILAAVLVTFCCAMVTYSQITRKLAVRRAKEMEQMEDSFSRMMGLPDDEPPQPDVLERMPELEWDSMPSVHDEHNPIEVATTRTRLRERAVIMHEHQPIEVAQLQEITEQLVEGCPQSTLEPTEDVDLYAQLDEEHDVTLTLAAQADFMMPEVMDEHTPQTRKAGGCLWEPLPRSSGPLGLAPSCASCGTTARGNAP</sequence>
<gene>
    <name evidence="3" type="ORF">CCMP2556_LOCUS14502</name>
</gene>
<evidence type="ECO:0000313" key="4">
    <source>
        <dbReference type="Proteomes" id="UP001642484"/>
    </source>
</evidence>
<name>A0ABP0K632_9DINO</name>
<keyword evidence="2" id="KW-1133">Transmembrane helix</keyword>
<dbReference type="Proteomes" id="UP001642484">
    <property type="component" value="Unassembled WGS sequence"/>
</dbReference>
<keyword evidence="2" id="KW-0812">Transmembrane</keyword>
<keyword evidence="4" id="KW-1185">Reference proteome</keyword>
<evidence type="ECO:0000313" key="3">
    <source>
        <dbReference type="EMBL" id="CAK9021622.1"/>
    </source>
</evidence>
<organism evidence="3 4">
    <name type="scientific">Durusdinium trenchii</name>
    <dbReference type="NCBI Taxonomy" id="1381693"/>
    <lineage>
        <taxon>Eukaryota</taxon>
        <taxon>Sar</taxon>
        <taxon>Alveolata</taxon>
        <taxon>Dinophyceae</taxon>
        <taxon>Suessiales</taxon>
        <taxon>Symbiodiniaceae</taxon>
        <taxon>Durusdinium</taxon>
    </lineage>
</organism>
<feature type="region of interest" description="Disordered" evidence="1">
    <location>
        <begin position="598"/>
        <end position="629"/>
    </location>
</feature>
<protein>
    <submittedName>
        <fullName evidence="3">Uncharacterized protein</fullName>
    </submittedName>
</protein>
<feature type="region of interest" description="Disordered" evidence="1">
    <location>
        <begin position="1"/>
        <end position="57"/>
    </location>
</feature>
<feature type="region of interest" description="Disordered" evidence="1">
    <location>
        <begin position="397"/>
        <end position="425"/>
    </location>
</feature>
<feature type="region of interest" description="Disordered" evidence="1">
    <location>
        <begin position="257"/>
        <end position="299"/>
    </location>
</feature>
<comment type="caution">
    <text evidence="3">The sequence shown here is derived from an EMBL/GenBank/DDBJ whole genome shotgun (WGS) entry which is preliminary data.</text>
</comment>
<feature type="region of interest" description="Disordered" evidence="1">
    <location>
        <begin position="87"/>
        <end position="142"/>
    </location>
</feature>